<evidence type="ECO:0000256" key="5">
    <source>
        <dbReference type="ARBA" id="ARBA00022525"/>
    </source>
</evidence>
<dbReference type="GO" id="GO:0046355">
    <property type="term" value="P:mannan catabolic process"/>
    <property type="evidence" value="ECO:0007669"/>
    <property type="project" value="UniProtKB-ARBA"/>
</dbReference>
<dbReference type="Proteomes" id="UP000813385">
    <property type="component" value="Unassembled WGS sequence"/>
</dbReference>
<dbReference type="InterPro" id="IPR017853">
    <property type="entry name" value="GH"/>
</dbReference>
<dbReference type="InterPro" id="IPR045053">
    <property type="entry name" value="MAN-like"/>
</dbReference>
<evidence type="ECO:0000313" key="13">
    <source>
        <dbReference type="EMBL" id="KAH7361471.1"/>
    </source>
</evidence>
<evidence type="ECO:0000256" key="8">
    <source>
        <dbReference type="ARBA" id="ARBA00023295"/>
    </source>
</evidence>
<keyword evidence="14" id="KW-1185">Reference proteome</keyword>
<feature type="chain" id="PRO_5035429332" description="Mannan endo-1,4-beta-mannosidase A" evidence="11">
    <location>
        <begin position="19"/>
        <end position="395"/>
    </location>
</feature>
<keyword evidence="8" id="KW-0326">Glycosidase</keyword>
<dbReference type="EMBL" id="JAGPXD010000003">
    <property type="protein sequence ID" value="KAH7361471.1"/>
    <property type="molecule type" value="Genomic_DNA"/>
</dbReference>
<organism evidence="13 14">
    <name type="scientific">Plectosphaerella cucumerina</name>
    <dbReference type="NCBI Taxonomy" id="40658"/>
    <lineage>
        <taxon>Eukaryota</taxon>
        <taxon>Fungi</taxon>
        <taxon>Dikarya</taxon>
        <taxon>Ascomycota</taxon>
        <taxon>Pezizomycotina</taxon>
        <taxon>Sordariomycetes</taxon>
        <taxon>Hypocreomycetidae</taxon>
        <taxon>Glomerellales</taxon>
        <taxon>Plectosphaerellaceae</taxon>
        <taxon>Plectosphaerella</taxon>
    </lineage>
</organism>
<protein>
    <recommendedName>
        <fullName evidence="9">Mannan endo-1,4-beta-mannosidase A</fullName>
        <ecNumber evidence="4">3.2.1.78</ecNumber>
    </recommendedName>
    <alternativeName>
        <fullName evidence="10">Endo-beta-1,4-mannanase A</fullName>
    </alternativeName>
</protein>
<dbReference type="PANTHER" id="PTHR31451">
    <property type="match status" value="1"/>
</dbReference>
<evidence type="ECO:0000256" key="10">
    <source>
        <dbReference type="ARBA" id="ARBA00077212"/>
    </source>
</evidence>
<evidence type="ECO:0000256" key="4">
    <source>
        <dbReference type="ARBA" id="ARBA00012706"/>
    </source>
</evidence>
<sequence>MLESLLLLPVALMGGAAAQSFVTTNGGRFSVDGKDFRFAGSNAYYWPFGNNQADVELGMKAGLDAGLTVFRTWGFNDQNATYNPNGLPLYGQGNEQTVFQRFSPGGAVEINLAPLDKVVDAAEKTGIKLFIALTNNWADYGGMDVYTVNHGFKFHDDFYREPVLKQAYKNYVEKVVTRYADSPAIFAWELANEARCGADGTRNLPESGNCTPELLLEWTAEMSTFIKSIDPNHLVTLGGEGGFNRVSDDHFYNGGDGTDFDAELALPNVDFGVFHSYPDWWSKTVAWTSQWIRDHAAAGKAAGKPVVHEEYGWMTNEARQSQLGKTAPETRLEVIGEWQAIHLEEEIAGGMYWQFGTNKYSYGRNHDDGFTIFLEDAEAQTLVYEHAAAVNSLQG</sequence>
<feature type="domain" description="Glycoside hydrolase family 5" evidence="12">
    <location>
        <begin position="19"/>
        <end position="356"/>
    </location>
</feature>
<keyword evidence="6 11" id="KW-0732">Signal</keyword>
<dbReference type="SUPFAM" id="SSF51445">
    <property type="entry name" value="(Trans)glycosidases"/>
    <property type="match status" value="1"/>
</dbReference>
<dbReference type="GO" id="GO:0005576">
    <property type="term" value="C:extracellular region"/>
    <property type="evidence" value="ECO:0007669"/>
    <property type="project" value="UniProtKB-SubCell"/>
</dbReference>
<evidence type="ECO:0000256" key="3">
    <source>
        <dbReference type="ARBA" id="ARBA00005641"/>
    </source>
</evidence>
<evidence type="ECO:0000259" key="12">
    <source>
        <dbReference type="Pfam" id="PF26410"/>
    </source>
</evidence>
<dbReference type="Gene3D" id="3.20.20.80">
    <property type="entry name" value="Glycosidases"/>
    <property type="match status" value="1"/>
</dbReference>
<dbReference type="InterPro" id="IPR001547">
    <property type="entry name" value="Glyco_hydro_5"/>
</dbReference>
<feature type="signal peptide" evidence="11">
    <location>
        <begin position="1"/>
        <end position="18"/>
    </location>
</feature>
<dbReference type="OrthoDB" id="406631at2759"/>
<comment type="catalytic activity">
    <reaction evidence="1">
        <text>Random hydrolysis of (1-&gt;4)-beta-D-mannosidic linkages in mannans, galactomannans and glucomannans.</text>
        <dbReference type="EC" id="3.2.1.78"/>
    </reaction>
</comment>
<dbReference type="PANTHER" id="PTHR31451:SF21">
    <property type="entry name" value="MANNAN ENDO-1,4-BETA-MANNOSIDASE C"/>
    <property type="match status" value="1"/>
</dbReference>
<dbReference type="AlphaFoldDB" id="A0A8K0THD1"/>
<comment type="similarity">
    <text evidence="3">Belongs to the glycosyl hydrolase 5 (cellulase A) family.</text>
</comment>
<accession>A0A8K0THD1</accession>
<evidence type="ECO:0000256" key="7">
    <source>
        <dbReference type="ARBA" id="ARBA00022801"/>
    </source>
</evidence>
<evidence type="ECO:0000313" key="14">
    <source>
        <dbReference type="Proteomes" id="UP000813385"/>
    </source>
</evidence>
<evidence type="ECO:0000256" key="11">
    <source>
        <dbReference type="SAM" id="SignalP"/>
    </source>
</evidence>
<evidence type="ECO:0000256" key="6">
    <source>
        <dbReference type="ARBA" id="ARBA00022729"/>
    </source>
</evidence>
<evidence type="ECO:0000256" key="1">
    <source>
        <dbReference type="ARBA" id="ARBA00001678"/>
    </source>
</evidence>
<comment type="subcellular location">
    <subcellularLocation>
        <location evidence="2">Secreted</location>
    </subcellularLocation>
</comment>
<comment type="caution">
    <text evidence="13">The sequence shown here is derived from an EMBL/GenBank/DDBJ whole genome shotgun (WGS) entry which is preliminary data.</text>
</comment>
<dbReference type="EC" id="3.2.1.78" evidence="4"/>
<keyword evidence="7" id="KW-0378">Hydrolase</keyword>
<name>A0A8K0THD1_9PEZI</name>
<dbReference type="Pfam" id="PF26410">
    <property type="entry name" value="GH5_mannosidase"/>
    <property type="match status" value="1"/>
</dbReference>
<reference evidence="13" key="1">
    <citation type="journal article" date="2021" name="Nat. Commun.">
        <title>Genetic determinants of endophytism in the Arabidopsis root mycobiome.</title>
        <authorList>
            <person name="Mesny F."/>
            <person name="Miyauchi S."/>
            <person name="Thiergart T."/>
            <person name="Pickel B."/>
            <person name="Atanasova L."/>
            <person name="Karlsson M."/>
            <person name="Huettel B."/>
            <person name="Barry K.W."/>
            <person name="Haridas S."/>
            <person name="Chen C."/>
            <person name="Bauer D."/>
            <person name="Andreopoulos W."/>
            <person name="Pangilinan J."/>
            <person name="LaButti K."/>
            <person name="Riley R."/>
            <person name="Lipzen A."/>
            <person name="Clum A."/>
            <person name="Drula E."/>
            <person name="Henrissat B."/>
            <person name="Kohler A."/>
            <person name="Grigoriev I.V."/>
            <person name="Martin F.M."/>
            <person name="Hacquard S."/>
        </authorList>
    </citation>
    <scope>NUCLEOTIDE SEQUENCE</scope>
    <source>
        <strain evidence="13">MPI-CAGE-AT-0016</strain>
    </source>
</reference>
<evidence type="ECO:0000256" key="9">
    <source>
        <dbReference type="ARBA" id="ARBA00068505"/>
    </source>
</evidence>
<dbReference type="GO" id="GO:0016985">
    <property type="term" value="F:mannan endo-1,4-beta-mannosidase activity"/>
    <property type="evidence" value="ECO:0007669"/>
    <property type="project" value="UniProtKB-EC"/>
</dbReference>
<evidence type="ECO:0000256" key="2">
    <source>
        <dbReference type="ARBA" id="ARBA00004613"/>
    </source>
</evidence>
<dbReference type="FunFam" id="3.20.20.80:FF:000076">
    <property type="entry name" value="Mannan endo-1,4-beta-mannosidase A"/>
    <property type="match status" value="1"/>
</dbReference>
<keyword evidence="5" id="KW-0964">Secreted</keyword>
<proteinExistence type="inferred from homology"/>
<gene>
    <name evidence="13" type="ORF">B0T11DRAFT_305436</name>
</gene>